<proteinExistence type="predicted"/>
<accession>A0A5C6X8S3</accession>
<dbReference type="RefSeq" id="WP_146975849.1">
    <property type="nucleotide sequence ID" value="NZ_VOSL01000060.1"/>
</dbReference>
<dbReference type="AlphaFoldDB" id="A0A5C6X8S3"/>
<dbReference type="Proteomes" id="UP000321046">
    <property type="component" value="Unassembled WGS sequence"/>
</dbReference>
<reference evidence="1 2" key="1">
    <citation type="submission" date="2019-08" db="EMBL/GenBank/DDBJ databases">
        <title>Bradymonadales sp. TMQ2.</title>
        <authorList>
            <person name="Liang Q."/>
        </authorList>
    </citation>
    <scope>NUCLEOTIDE SEQUENCE [LARGE SCALE GENOMIC DNA]</scope>
    <source>
        <strain evidence="1 2">TMQ2</strain>
    </source>
</reference>
<comment type="caution">
    <text evidence="1">The sequence shown here is derived from an EMBL/GenBank/DDBJ whole genome shotgun (WGS) entry which is preliminary data.</text>
</comment>
<sequence length="216" mass="24139">MLKLSNRLVAPIALVTLLLLSSMLGACRASDSIKQGNEGEFCNGFDDDCRAPLVCDESVCRNPLGVEGYDCRTMCEKLDTCEAADSDCRVRCENTIRQWSLDAVEQFGRCIVDELTCEETREAEAHQLCYVRLDLPEDRQARCDDFLAARGDCRPGESTEPLRQACYQMARTRSDIFWEYSDACAERIEDGVCADIVACFDQVFDLEPTSSPDNAP</sequence>
<evidence type="ECO:0000313" key="1">
    <source>
        <dbReference type="EMBL" id="TXD33644.1"/>
    </source>
</evidence>
<dbReference type="OrthoDB" id="5526349at2"/>
<gene>
    <name evidence="1" type="ORF">FRC96_15800</name>
</gene>
<evidence type="ECO:0000313" key="2">
    <source>
        <dbReference type="Proteomes" id="UP000321046"/>
    </source>
</evidence>
<dbReference type="PROSITE" id="PS51257">
    <property type="entry name" value="PROKAR_LIPOPROTEIN"/>
    <property type="match status" value="1"/>
</dbReference>
<dbReference type="EMBL" id="VOSL01000060">
    <property type="protein sequence ID" value="TXD33644.1"/>
    <property type="molecule type" value="Genomic_DNA"/>
</dbReference>
<organism evidence="1 2">
    <name type="scientific">Lujinxingia vulgaris</name>
    <dbReference type="NCBI Taxonomy" id="2600176"/>
    <lineage>
        <taxon>Bacteria</taxon>
        <taxon>Deltaproteobacteria</taxon>
        <taxon>Bradymonadales</taxon>
        <taxon>Lujinxingiaceae</taxon>
        <taxon>Lujinxingia</taxon>
    </lineage>
</organism>
<protein>
    <submittedName>
        <fullName evidence="1">Uncharacterized protein</fullName>
    </submittedName>
</protein>
<name>A0A5C6X8S3_9DELT</name>